<accession>A0A2P2Q285</accession>
<organism evidence="1">
    <name type="scientific">Rhizophora mucronata</name>
    <name type="common">Asiatic mangrove</name>
    <dbReference type="NCBI Taxonomy" id="61149"/>
    <lineage>
        <taxon>Eukaryota</taxon>
        <taxon>Viridiplantae</taxon>
        <taxon>Streptophyta</taxon>
        <taxon>Embryophyta</taxon>
        <taxon>Tracheophyta</taxon>
        <taxon>Spermatophyta</taxon>
        <taxon>Magnoliopsida</taxon>
        <taxon>eudicotyledons</taxon>
        <taxon>Gunneridae</taxon>
        <taxon>Pentapetalae</taxon>
        <taxon>rosids</taxon>
        <taxon>fabids</taxon>
        <taxon>Malpighiales</taxon>
        <taxon>Rhizophoraceae</taxon>
        <taxon>Rhizophora</taxon>
    </lineage>
</organism>
<dbReference type="AlphaFoldDB" id="A0A2P2Q285"/>
<reference evidence="1" key="1">
    <citation type="submission" date="2018-02" db="EMBL/GenBank/DDBJ databases">
        <title>Rhizophora mucronata_Transcriptome.</title>
        <authorList>
            <person name="Meera S.P."/>
            <person name="Sreeshan A."/>
            <person name="Augustine A."/>
        </authorList>
    </citation>
    <scope>NUCLEOTIDE SEQUENCE</scope>
    <source>
        <tissue evidence="1">Leaf</tissue>
    </source>
</reference>
<dbReference type="EMBL" id="GGEC01080620">
    <property type="protein sequence ID" value="MBX61104.1"/>
    <property type="molecule type" value="Transcribed_RNA"/>
</dbReference>
<name>A0A2P2Q285_RHIMU</name>
<protein>
    <submittedName>
        <fullName evidence="1">Uncharacterized protein</fullName>
    </submittedName>
</protein>
<proteinExistence type="predicted"/>
<sequence length="31" mass="3677">MLSGCLRIIKSFLLYLMSSLEQLHQRIGLRR</sequence>
<evidence type="ECO:0000313" key="1">
    <source>
        <dbReference type="EMBL" id="MBX61104.1"/>
    </source>
</evidence>